<dbReference type="AlphaFoldDB" id="A0A507EDT5"/>
<sequence length="328" mass="36755">MNRVFWVKYQTNQPVKIETHYVGDHERRRPLSDVADVIGAFFQGVSPAELGQYTLHAVVNGVEGPALEADLLLSDLSTGHRAKNALVIKSKSDMDVNDSHVSGVLPLCQLTSDPCPPMTPEGLWKWLHGPSTPNSYEDIQDSKVVNQGEINENYPIEFPLAGRDESLAHIASCFLRTYEHRASKDRNKRPIPVCTGVPGLGKTRLMEECSTTVLDMTGIPGERMSVIVSFGNDGNAYSWLDRRLGIQCSFAWRVLHLIFKAHFTYEGWMREKSPPNRSELTLRLVLSTIDHHWRQKATGKLLVFVGVDEYQKLGQADLSLLLDSLCDL</sequence>
<evidence type="ECO:0000313" key="2">
    <source>
        <dbReference type="Proteomes" id="UP000320333"/>
    </source>
</evidence>
<organism evidence="1 2">
    <name type="scientific">Chytriomyces confervae</name>
    <dbReference type="NCBI Taxonomy" id="246404"/>
    <lineage>
        <taxon>Eukaryota</taxon>
        <taxon>Fungi</taxon>
        <taxon>Fungi incertae sedis</taxon>
        <taxon>Chytridiomycota</taxon>
        <taxon>Chytridiomycota incertae sedis</taxon>
        <taxon>Chytridiomycetes</taxon>
        <taxon>Chytridiales</taxon>
        <taxon>Chytriomycetaceae</taxon>
        <taxon>Chytriomyces</taxon>
    </lineage>
</organism>
<dbReference type="PANTHER" id="PTHR33211">
    <property type="entry name" value="EXPRESSED PROTEIN"/>
    <property type="match status" value="1"/>
</dbReference>
<dbReference type="PANTHER" id="PTHR33211:SF107">
    <property type="entry name" value="NON-SPECIFIC SERINE_THREONINE PROTEIN KINASE"/>
    <property type="match status" value="1"/>
</dbReference>
<dbReference type="OrthoDB" id="19885at2759"/>
<dbReference type="Proteomes" id="UP000320333">
    <property type="component" value="Unassembled WGS sequence"/>
</dbReference>
<dbReference type="EMBL" id="QEAP01000653">
    <property type="protein sequence ID" value="TPX61994.1"/>
    <property type="molecule type" value="Genomic_DNA"/>
</dbReference>
<keyword evidence="2" id="KW-1185">Reference proteome</keyword>
<comment type="caution">
    <text evidence="1">The sequence shown here is derived from an EMBL/GenBank/DDBJ whole genome shotgun (WGS) entry which is preliminary data.</text>
</comment>
<accession>A0A507EDT5</accession>
<protein>
    <submittedName>
        <fullName evidence="1">Uncharacterized protein</fullName>
    </submittedName>
</protein>
<gene>
    <name evidence="1" type="ORF">CcCBS67573_g08874</name>
</gene>
<reference evidence="1 2" key="1">
    <citation type="journal article" date="2019" name="Sci. Rep.">
        <title>Comparative genomics of chytrid fungi reveal insights into the obligate biotrophic and pathogenic lifestyle of Synchytrium endobioticum.</title>
        <authorList>
            <person name="van de Vossenberg B.T.L.H."/>
            <person name="Warris S."/>
            <person name="Nguyen H.D.T."/>
            <person name="van Gent-Pelzer M.P.E."/>
            <person name="Joly D.L."/>
            <person name="van de Geest H.C."/>
            <person name="Bonants P.J.M."/>
            <person name="Smith D.S."/>
            <person name="Levesque C.A."/>
            <person name="van der Lee T.A.J."/>
        </authorList>
    </citation>
    <scope>NUCLEOTIDE SEQUENCE [LARGE SCALE GENOMIC DNA]</scope>
    <source>
        <strain evidence="1 2">CBS 675.73</strain>
    </source>
</reference>
<proteinExistence type="predicted"/>
<name>A0A507EDT5_9FUNG</name>
<evidence type="ECO:0000313" key="1">
    <source>
        <dbReference type="EMBL" id="TPX61994.1"/>
    </source>
</evidence>